<dbReference type="PRINTS" id="PR00259">
    <property type="entry name" value="TMFOUR"/>
</dbReference>
<dbReference type="PANTHER" id="PTHR19282">
    <property type="entry name" value="TETRASPANIN"/>
    <property type="match status" value="1"/>
</dbReference>
<dbReference type="Pfam" id="PF00335">
    <property type="entry name" value="Tetraspanin"/>
    <property type="match status" value="1"/>
</dbReference>
<dbReference type="AlphaFoldDB" id="A0A8R1HY22"/>
<sequence length="236" mass="26073">MVQGCGNKCIKYVFWIINLLFFILGAIIVGLCIWMLVDKNSIATVASTVKLDISQVLNQVNVEQINMFLYVAIALGGALLILGFFGCCGSCCESVCAISIYFLLVLILFVIEIIAIVLYFVNKTNLQQAFVQVWRDELVSKYSSQQQIHQVLDQIHTSLNCCGASGCTDFAQYGFPASCQCATIQQQGCATVIWAAFENNLIYVAFVGIIVLFVELLAMIFSCIIISAVREKRNQA</sequence>
<dbReference type="InterPro" id="IPR018503">
    <property type="entry name" value="Tetraspanin_CS"/>
</dbReference>
<keyword evidence="3 7" id="KW-0812">Transmembrane</keyword>
<feature type="transmembrane region" description="Helical" evidence="7">
    <location>
        <begin position="100"/>
        <end position="121"/>
    </location>
</feature>
<feature type="transmembrane region" description="Helical" evidence="7">
    <location>
        <begin position="201"/>
        <end position="229"/>
    </location>
</feature>
<organism evidence="8 9">
    <name type="scientific">Caenorhabditis japonica</name>
    <dbReference type="NCBI Taxonomy" id="281687"/>
    <lineage>
        <taxon>Eukaryota</taxon>
        <taxon>Metazoa</taxon>
        <taxon>Ecdysozoa</taxon>
        <taxon>Nematoda</taxon>
        <taxon>Chromadorea</taxon>
        <taxon>Rhabditida</taxon>
        <taxon>Rhabditina</taxon>
        <taxon>Rhabditomorpha</taxon>
        <taxon>Rhabditoidea</taxon>
        <taxon>Rhabditidae</taxon>
        <taxon>Peloderinae</taxon>
        <taxon>Caenorhabditis</taxon>
    </lineage>
</organism>
<evidence type="ECO:0000256" key="6">
    <source>
        <dbReference type="PIRSR" id="PIRSR002419-1"/>
    </source>
</evidence>
<protein>
    <recommendedName>
        <fullName evidence="7">Tetraspanin</fullName>
    </recommendedName>
</protein>
<evidence type="ECO:0000256" key="2">
    <source>
        <dbReference type="ARBA" id="ARBA00006840"/>
    </source>
</evidence>
<dbReference type="SUPFAM" id="SSF48652">
    <property type="entry name" value="Tetraspanin"/>
    <property type="match status" value="1"/>
</dbReference>
<keyword evidence="9" id="KW-1185">Reference proteome</keyword>
<evidence type="ECO:0000256" key="7">
    <source>
        <dbReference type="RuleBase" id="RU361218"/>
    </source>
</evidence>
<feature type="disulfide bond" evidence="6">
    <location>
        <begin position="161"/>
        <end position="189"/>
    </location>
</feature>
<dbReference type="InterPro" id="IPR000301">
    <property type="entry name" value="Tetraspanin_animals"/>
</dbReference>
<evidence type="ECO:0000313" key="9">
    <source>
        <dbReference type="Proteomes" id="UP000005237"/>
    </source>
</evidence>
<feature type="disulfide bond" evidence="6">
    <location>
        <begin position="162"/>
        <end position="179"/>
    </location>
</feature>
<evidence type="ECO:0000256" key="1">
    <source>
        <dbReference type="ARBA" id="ARBA00004141"/>
    </source>
</evidence>
<reference evidence="8" key="2">
    <citation type="submission" date="2022-06" db="UniProtKB">
        <authorList>
            <consortium name="EnsemblMetazoa"/>
        </authorList>
    </citation>
    <scope>IDENTIFICATION</scope>
    <source>
        <strain evidence="8">DF5081</strain>
    </source>
</reference>
<evidence type="ECO:0000313" key="8">
    <source>
        <dbReference type="EnsemblMetazoa" id="CJA14194.1"/>
    </source>
</evidence>
<comment type="subcellular location">
    <subcellularLocation>
        <location evidence="1 7">Membrane</location>
        <topology evidence="1 7">Multi-pass membrane protein</topology>
    </subcellularLocation>
</comment>
<dbReference type="EnsemblMetazoa" id="CJA14194.1">
    <property type="protein sequence ID" value="CJA14194.1"/>
    <property type="gene ID" value="WBGene00133398"/>
</dbReference>
<feature type="transmembrane region" description="Helical" evidence="7">
    <location>
        <begin position="12"/>
        <end position="37"/>
    </location>
</feature>
<keyword evidence="4 7" id="KW-1133">Transmembrane helix</keyword>
<keyword evidence="6" id="KW-1015">Disulfide bond</keyword>
<dbReference type="GO" id="GO:0005886">
    <property type="term" value="C:plasma membrane"/>
    <property type="evidence" value="ECO:0007669"/>
    <property type="project" value="TreeGrafter"/>
</dbReference>
<dbReference type="PIRSF" id="PIRSF002419">
    <property type="entry name" value="Tetraspanin"/>
    <property type="match status" value="1"/>
</dbReference>
<evidence type="ECO:0000256" key="4">
    <source>
        <dbReference type="ARBA" id="ARBA00022989"/>
    </source>
</evidence>
<evidence type="ECO:0000256" key="3">
    <source>
        <dbReference type="ARBA" id="ARBA00022692"/>
    </source>
</evidence>
<dbReference type="PROSITE" id="PS00421">
    <property type="entry name" value="TM4_1"/>
    <property type="match status" value="1"/>
</dbReference>
<dbReference type="InterPro" id="IPR018499">
    <property type="entry name" value="Tetraspanin/Peripherin"/>
</dbReference>
<reference evidence="9" key="1">
    <citation type="submission" date="2010-08" db="EMBL/GenBank/DDBJ databases">
        <authorList>
            <consortium name="Caenorhabditis japonica Sequencing Consortium"/>
            <person name="Wilson R.K."/>
        </authorList>
    </citation>
    <scope>NUCLEOTIDE SEQUENCE [LARGE SCALE GENOMIC DNA]</scope>
    <source>
        <strain evidence="9">DF5081</strain>
    </source>
</reference>
<dbReference type="InterPro" id="IPR008952">
    <property type="entry name" value="Tetraspanin_EC2_sf"/>
</dbReference>
<dbReference type="OMA" id="IWMLVDK"/>
<keyword evidence="5 7" id="KW-0472">Membrane</keyword>
<feature type="transmembrane region" description="Helical" evidence="7">
    <location>
        <begin position="67"/>
        <end position="88"/>
    </location>
</feature>
<dbReference type="Gene3D" id="1.10.1450.10">
    <property type="entry name" value="Tetraspanin"/>
    <property type="match status" value="1"/>
</dbReference>
<dbReference type="Proteomes" id="UP000005237">
    <property type="component" value="Unassembled WGS sequence"/>
</dbReference>
<dbReference type="CDD" id="cd03127">
    <property type="entry name" value="tetraspanin_LEL"/>
    <property type="match status" value="1"/>
</dbReference>
<accession>A0A8R1HY22</accession>
<dbReference type="PANTHER" id="PTHR19282:SF534">
    <property type="entry name" value="TETRASPANIN FAMILY-RELATED"/>
    <property type="match status" value="1"/>
</dbReference>
<evidence type="ECO:0000256" key="5">
    <source>
        <dbReference type="ARBA" id="ARBA00023136"/>
    </source>
</evidence>
<name>A0A8R1HY22_CAEJA</name>
<proteinExistence type="inferred from homology"/>
<comment type="similarity">
    <text evidence="2 7">Belongs to the tetraspanin (TM4SF) family.</text>
</comment>